<dbReference type="Proteomes" id="UP000016511">
    <property type="component" value="Unassembled WGS sequence"/>
</dbReference>
<feature type="transmembrane region" description="Helical" evidence="1">
    <location>
        <begin position="81"/>
        <end position="99"/>
    </location>
</feature>
<feature type="transmembrane region" description="Helical" evidence="1">
    <location>
        <begin position="51"/>
        <end position="74"/>
    </location>
</feature>
<dbReference type="PATRIC" id="fig|649747.3.peg.4249"/>
<evidence type="ECO:0000256" key="1">
    <source>
        <dbReference type="SAM" id="Phobius"/>
    </source>
</evidence>
<sequence length="131" mass="15285">MKFTSSTILKAYIAFFFSFSLYGVYEFYIELASYTAMYPEDKKLEIINNTLYFFLVLMVCFFVLSIVLLLRFSIKGLKNKVLFVVFMGVGGPSFFIASISLAGNVIITFEIITFLSLSFYLWRRFVERRRA</sequence>
<proteinExistence type="predicted"/>
<evidence type="ECO:0000313" key="3">
    <source>
        <dbReference type="Proteomes" id="UP000016511"/>
    </source>
</evidence>
<protein>
    <submittedName>
        <fullName evidence="2">Uncharacterized protein</fullName>
    </submittedName>
</protein>
<dbReference type="AlphaFoldDB" id="U1WYB9"/>
<comment type="caution">
    <text evidence="2">The sequence shown here is derived from an EMBL/GenBank/DDBJ whole genome shotgun (WGS) entry which is preliminary data.</text>
</comment>
<keyword evidence="1" id="KW-1133">Transmembrane helix</keyword>
<dbReference type="EMBL" id="AWSJ01000287">
    <property type="protein sequence ID" value="ERI07248.1"/>
    <property type="molecule type" value="Genomic_DNA"/>
</dbReference>
<gene>
    <name evidence="2" type="ORF">HMPREF0083_04719</name>
</gene>
<feature type="transmembrane region" description="Helical" evidence="1">
    <location>
        <begin position="12"/>
        <end position="31"/>
    </location>
</feature>
<reference evidence="2 3" key="1">
    <citation type="submission" date="2013-08" db="EMBL/GenBank/DDBJ databases">
        <authorList>
            <person name="Weinstock G."/>
            <person name="Sodergren E."/>
            <person name="Wylie T."/>
            <person name="Fulton L."/>
            <person name="Fulton R."/>
            <person name="Fronick C."/>
            <person name="O'Laughlin M."/>
            <person name="Godfrey J."/>
            <person name="Miner T."/>
            <person name="Herter B."/>
            <person name="Appelbaum E."/>
            <person name="Cordes M."/>
            <person name="Lek S."/>
            <person name="Wollam A."/>
            <person name="Pepin K.H."/>
            <person name="Palsikar V.B."/>
            <person name="Mitreva M."/>
            <person name="Wilson R.K."/>
        </authorList>
    </citation>
    <scope>NUCLEOTIDE SEQUENCE [LARGE SCALE GENOMIC DNA]</scope>
    <source>
        <strain evidence="2 3">ATCC 12856</strain>
    </source>
</reference>
<feature type="transmembrane region" description="Helical" evidence="1">
    <location>
        <begin position="105"/>
        <end position="122"/>
    </location>
</feature>
<accession>U1WYB9</accession>
<dbReference type="HOGENOM" id="CLU_1923204_0_0_9"/>
<keyword evidence="3" id="KW-1185">Reference proteome</keyword>
<keyword evidence="1" id="KW-0812">Transmembrane</keyword>
<keyword evidence="1" id="KW-0472">Membrane</keyword>
<name>U1WYB9_ANEAE</name>
<organism evidence="2 3">
    <name type="scientific">Aneurinibacillus aneurinilyticus ATCC 12856</name>
    <dbReference type="NCBI Taxonomy" id="649747"/>
    <lineage>
        <taxon>Bacteria</taxon>
        <taxon>Bacillati</taxon>
        <taxon>Bacillota</taxon>
        <taxon>Bacilli</taxon>
        <taxon>Bacillales</taxon>
        <taxon>Paenibacillaceae</taxon>
        <taxon>Aneurinibacillus group</taxon>
        <taxon>Aneurinibacillus</taxon>
    </lineage>
</organism>
<evidence type="ECO:0000313" key="2">
    <source>
        <dbReference type="EMBL" id="ERI07248.1"/>
    </source>
</evidence>
<dbReference type="STRING" id="649747.HMPREF0083_04719"/>